<feature type="domain" description="RapA2 cadherin-like" evidence="1">
    <location>
        <begin position="858"/>
        <end position="954"/>
    </location>
</feature>
<evidence type="ECO:0000313" key="2">
    <source>
        <dbReference type="EMBL" id="TDT92084.1"/>
    </source>
</evidence>
<proteinExistence type="predicted"/>
<gene>
    <name evidence="2" type="ORF">EDC59_101488</name>
</gene>
<feature type="domain" description="RapA2 cadherin-like" evidence="1">
    <location>
        <begin position="992"/>
        <end position="1088"/>
    </location>
</feature>
<feature type="domain" description="RapA2 cadherin-like" evidence="1">
    <location>
        <begin position="308"/>
        <end position="423"/>
    </location>
</feature>
<protein>
    <submittedName>
        <fullName evidence="2">VCBS repeat-containing protein</fullName>
    </submittedName>
</protein>
<name>A0AA94PRB9_9BACT</name>
<feature type="domain" description="RapA2 cadherin-like" evidence="1">
    <location>
        <begin position="724"/>
        <end position="820"/>
    </location>
</feature>
<accession>A0AA94PRB9</accession>
<dbReference type="Pfam" id="PF17803">
    <property type="entry name" value="Cadherin_4"/>
    <property type="match status" value="10"/>
</dbReference>
<feature type="domain" description="RapA2 cadherin-like" evidence="1">
    <location>
        <begin position="458"/>
        <end position="552"/>
    </location>
</feature>
<dbReference type="InterPro" id="IPR010221">
    <property type="entry name" value="VCBS_dom"/>
</dbReference>
<dbReference type="EMBL" id="SOBK01000001">
    <property type="protein sequence ID" value="TDT92084.1"/>
    <property type="molecule type" value="Genomic_DNA"/>
</dbReference>
<evidence type="ECO:0000259" key="1">
    <source>
        <dbReference type="Pfam" id="PF17803"/>
    </source>
</evidence>
<reference evidence="2 3" key="1">
    <citation type="submission" date="2019-03" db="EMBL/GenBank/DDBJ databases">
        <title>Genomic Encyclopedia of Type Strains, Phase IV (KMG-IV): sequencing the most valuable type-strain genomes for metagenomic binning, comparative biology and taxonomic classification.</title>
        <authorList>
            <person name="Goeker M."/>
        </authorList>
    </citation>
    <scope>NUCLEOTIDE SEQUENCE [LARGE SCALE GENOMIC DNA]</scope>
    <source>
        <strain evidence="2 3">DSM 101483</strain>
    </source>
</reference>
<feature type="domain" description="RapA2 cadherin-like" evidence="1">
    <location>
        <begin position="1126"/>
        <end position="1222"/>
    </location>
</feature>
<feature type="domain" description="RapA2 cadherin-like" evidence="1">
    <location>
        <begin position="590"/>
        <end position="686"/>
    </location>
</feature>
<comment type="caution">
    <text evidence="2">The sequence shown here is derived from an EMBL/GenBank/DDBJ whole genome shotgun (WGS) entry which is preliminary data.</text>
</comment>
<feature type="domain" description="RapA2 cadherin-like" evidence="1">
    <location>
        <begin position="1530"/>
        <end position="1626"/>
    </location>
</feature>
<feature type="domain" description="RapA2 cadherin-like" evidence="1">
    <location>
        <begin position="1260"/>
        <end position="1362"/>
    </location>
</feature>
<evidence type="ECO:0000313" key="3">
    <source>
        <dbReference type="Proteomes" id="UP000295506"/>
    </source>
</evidence>
<dbReference type="RefSeq" id="WP_133987081.1">
    <property type="nucleotide sequence ID" value="NZ_SOBK01000001.1"/>
</dbReference>
<feature type="domain" description="RapA2 cadherin-like" evidence="1">
    <location>
        <begin position="1400"/>
        <end position="1496"/>
    </location>
</feature>
<organism evidence="2 3">
    <name type="scientific">Pseudodesulfovibrio indicus</name>
    <dbReference type="NCBI Taxonomy" id="1716143"/>
    <lineage>
        <taxon>Bacteria</taxon>
        <taxon>Pseudomonadati</taxon>
        <taxon>Thermodesulfobacteriota</taxon>
        <taxon>Desulfovibrionia</taxon>
        <taxon>Desulfovibrionales</taxon>
        <taxon>Desulfovibrionaceae</taxon>
    </lineage>
</organism>
<dbReference type="InterPro" id="IPR040853">
    <property type="entry name" value="RapA2_cadherin-like"/>
</dbReference>
<sequence length="2103" mass="220499">MTDTTITQAPIVRVLLPGAGRSTSYRLTSDSLVRFDFDLSEAEFKGVGNDLEITVEGGGKVVLLDYLLLADANTLPLFEMMDGQQVAGDVYLFAFDTDQPQTQDDLETAAGAGATGSGAGEYTDDAGMLFDGLTALGGQGDAYDPHLFPAVDPIVEEIIDAEPQPVPPVAVDDFNALVESGWNRGEGDNGQYEGGEFVNSVTGNLLLNDFDDDNIDYPETNGVETELSIRTIDFAGNDFTGTNPGAVEVSDTGTQVNGLYGTLTIFADGSYEYVLDENLADPLRQGEEAVERFDYTAIDPDGNVSNTATLSITITGSNDGPDAFDDLSAEVIEQGTVVAGVAAVSGNVLHNDSDIDNVGYEDLDPGYRNLAPTDPDGLIELGVTSIYSSGTYQYDSAPDGSGNLTVDGVYGTLTINADGSYEYVLDQNAADPLNIGDNPVETFYYSMWDGDKFGYAALRIPVIGSNDAPVADADGNAFTEAVDEGTPADVSGNILTNDTDIDNAHVELSVDSIVYSGSATPPVRVSDAYTADHVIEGEFGTLYLNDDGSYHYVEDKSATDPLNTDDAPVTDVFTYAVSDNQTGGPLTDSATLTITITPANDSPVATVDVNSFTEAVDDGMPADVSGNILTNDTDIDNAHVELSVDSIVYSGSATPPVRVSDAYTADHVIEGEFGTLYLNDDGSYHYVEDKSATDPLNTDDAPVTDVFTYSVSDNQTGGSLSDSATLTITITPANDSPVATVDVNSFTEAIDEGTPADVSGNILTNDTDIDNAHVELSVDSIVYSGSATPPVRVSDAYTADHIIEGEFGTLYLNDDGSYHYVEDKSATDPLNTDDAPVTDVFTYAVSDNQTGGSLSDSATLTITITGANDSPVATVDVNSFTEAIDDGLAGDVSGNILTNDTDIDNAHVELSVDSIVYSGSATPPVRVSDAYTADHVIEGEFGTLYLNDDGSYHYVEDKSATDPLNTDDAPVTDVFTYAVSDNQTGGPLTDSATLTITITGANDSPVATVDVNSFTEAIDEGTPADVSGNILTNDTDIDNAHVELSVDSIVYSGSATPPVRVSDAYTADHVIEGEFGTLYLNDDGSYHYVEDKSATDPLNTDDAPVTDVFTYAVSDNQTGGPLTDSATLTITITPANDSPVATVDVNSFTEAVDDGMPADVSGNILSNDTDIDNPGLELSVSSIVYSGSATPPARVSDAYTADHVIEGEFGTLYLNDDGSYHYVEDKSATDPLNSDDAPVTDVFTYEVSDNQGGGSLSDSATLTITITGANDSPVATVDVNSFTEAVDDAPFHAVSGNVLDNDTDIDNVDLGDGGTPELTVSSILYSGDATPPVRVSDLYLADHIIEGEFGTLYLNDDGSYVYVEDKNATDPLNTDDAPVTDEFTYVVSDNQTGGALADTATLTITITGANDSPVATVDVNSFTEAIDDGLAADVSGNILTNDTDIDNDHGELSVSSILYSGSATPPVRVSDAYTADHVIEGEFGTLYLNDDGSYHYVEDKSATDPLNSDDAPVTDVFTYEVSDGGLTDSATLTITITGANDSPVATVDVNSFTEAIDDAAAGDVSGNILTNDTDIDNAHVELSVSSILYSGDATPPVRVSDAYTADHVIEGEFGTLYLNDDGSYHYVEDKSATDPLNIGDDPVTDEFTYVVSDNQTGGELTDTATLTVTINPANDSPIAVHDGSHEIFITHTVETVIDDWSGVSGSVIYGPGYTVTAESFDANNQPIQNVAFTTWGNDQHLGIYTNGSGDDQKVDDQGGQEQITFEFDEPQSSFSIEFIAQGNNHVNAYVYPIGGGSPTLYTNVGNSVFITPGFEFDTIVFIPDGAFGMESLTTVTGGDDLITGLAAGNVLANDFDIDNIDYDDAATAGDPSLMQLSVSDIDSANLPASNPTSGSDIGGDYHMIDGEFGALKIYETGEWSYTPFEEVDGEGGWQNLDHSSTEVFEYTVSDGLGGTDTAFIEISLNVNTNSVASGADPLLGTAGNDVLFPADGDTVTSGAGHDTIVIDPLYLGGDSGTVNITDFSDSDRLVLGNMEGATVEITSDSSDVSLVFSDIDGTDDITVNLLGVNPVNDAVHQTVEITTSDDLNALIQSIIDSGNNGTL</sequence>
<dbReference type="NCBIfam" id="TIGR01965">
    <property type="entry name" value="VCBS_repeat"/>
    <property type="match status" value="11"/>
</dbReference>
<dbReference type="Proteomes" id="UP000295506">
    <property type="component" value="Unassembled WGS sequence"/>
</dbReference>